<reference evidence="5" key="1">
    <citation type="submission" date="2020-05" db="EMBL/GenBank/DDBJ databases">
        <title>Mycena genomes resolve the evolution of fungal bioluminescence.</title>
        <authorList>
            <person name="Tsai I.J."/>
        </authorList>
    </citation>
    <scope>NUCLEOTIDE SEQUENCE</scope>
    <source>
        <strain evidence="5">171206Taipei</strain>
    </source>
</reference>
<sequence>MPGVINTTVGSRKGTKSRNLDVVFVHDSTGSQDPYLHSATQETRNYFKLISDGLKNAKHSGPKGTARFRLIAFRDHREQGDAWTIKDTHDFTSDPDVLEKQLKALRAEGGGDGPEAQLDALDAALRSAWRGDAQKVVFLITDSPPHGVEPGDRVPKSQPSSINTPRIVSDYRKNDIMLFVLGCVPEINTYKRAVHYYKQMVKDIGTGGAYVPMKVASTKDSARMRFLVVGSALNAYDVAHIEHEYHDWIIDQANSGHDAKEIAKSLHGKLKKEGHKCHEIDHDHSGHCSGYHHNVISHARVQDIVDRALDGKRTHKKTVRAKARL</sequence>
<evidence type="ECO:0000256" key="3">
    <source>
        <dbReference type="ARBA" id="ARBA00022729"/>
    </source>
</evidence>
<dbReference type="InterPro" id="IPR056861">
    <property type="entry name" value="HMCN1-like_VWA"/>
</dbReference>
<dbReference type="Pfam" id="PF25106">
    <property type="entry name" value="VWA_4"/>
    <property type="match status" value="1"/>
</dbReference>
<accession>A0A8H6S852</accession>
<evidence type="ECO:0000259" key="4">
    <source>
        <dbReference type="PROSITE" id="PS50234"/>
    </source>
</evidence>
<dbReference type="AlphaFoldDB" id="A0A8H6S852"/>
<evidence type="ECO:0000313" key="6">
    <source>
        <dbReference type="Proteomes" id="UP000636479"/>
    </source>
</evidence>
<evidence type="ECO:0000313" key="5">
    <source>
        <dbReference type="EMBL" id="KAF7293050.1"/>
    </source>
</evidence>
<dbReference type="CDD" id="cd00198">
    <property type="entry name" value="vWFA"/>
    <property type="match status" value="1"/>
</dbReference>
<keyword evidence="3" id="KW-0732">Signal</keyword>
<dbReference type="Proteomes" id="UP000636479">
    <property type="component" value="Unassembled WGS sequence"/>
</dbReference>
<dbReference type="SUPFAM" id="SSF53300">
    <property type="entry name" value="vWA-like"/>
    <property type="match status" value="1"/>
</dbReference>
<dbReference type="InterPro" id="IPR036465">
    <property type="entry name" value="vWFA_dom_sf"/>
</dbReference>
<comment type="caution">
    <text evidence="5">The sequence shown here is derived from an EMBL/GenBank/DDBJ whole genome shotgun (WGS) entry which is preliminary data.</text>
</comment>
<dbReference type="GO" id="GO:0005737">
    <property type="term" value="C:cytoplasm"/>
    <property type="evidence" value="ECO:0007669"/>
    <property type="project" value="TreeGrafter"/>
</dbReference>
<name>A0A8H6S852_9AGAR</name>
<dbReference type="EMBL" id="JACAZF010000011">
    <property type="protein sequence ID" value="KAF7293050.1"/>
    <property type="molecule type" value="Genomic_DNA"/>
</dbReference>
<dbReference type="OrthoDB" id="301415at2759"/>
<dbReference type="PANTHER" id="PTHR47763:SF1">
    <property type="entry name" value="DUF659 DOMAIN-CONTAINING PROTEIN"/>
    <property type="match status" value="1"/>
</dbReference>
<evidence type="ECO:0000256" key="2">
    <source>
        <dbReference type="ARBA" id="ARBA00022525"/>
    </source>
</evidence>
<dbReference type="RefSeq" id="XP_037215478.1">
    <property type="nucleotide sequence ID" value="XM_037368552.1"/>
</dbReference>
<feature type="domain" description="VWFA" evidence="4">
    <location>
        <begin position="21"/>
        <end position="233"/>
    </location>
</feature>
<gene>
    <name evidence="5" type="ORF">MIND_01204400</name>
</gene>
<dbReference type="InterPro" id="IPR052969">
    <property type="entry name" value="Thr-specific_kinase-like"/>
</dbReference>
<comment type="subcellular location">
    <subcellularLocation>
        <location evidence="1">Secreted</location>
    </subcellularLocation>
</comment>
<keyword evidence="6" id="KW-1185">Reference proteome</keyword>
<dbReference type="GeneID" id="59351068"/>
<dbReference type="InterPro" id="IPR002035">
    <property type="entry name" value="VWF_A"/>
</dbReference>
<dbReference type="PROSITE" id="PS50234">
    <property type="entry name" value="VWFA"/>
    <property type="match status" value="1"/>
</dbReference>
<dbReference type="GO" id="GO:0004674">
    <property type="term" value="F:protein serine/threonine kinase activity"/>
    <property type="evidence" value="ECO:0007669"/>
    <property type="project" value="TreeGrafter"/>
</dbReference>
<evidence type="ECO:0000256" key="1">
    <source>
        <dbReference type="ARBA" id="ARBA00004613"/>
    </source>
</evidence>
<dbReference type="PANTHER" id="PTHR47763">
    <property type="entry name" value="ALPHA-PROTEIN KINASE VWKA"/>
    <property type="match status" value="1"/>
</dbReference>
<dbReference type="Gene3D" id="3.40.50.410">
    <property type="entry name" value="von Willebrand factor, type A domain"/>
    <property type="match status" value="1"/>
</dbReference>
<proteinExistence type="predicted"/>
<keyword evidence="2" id="KW-0964">Secreted</keyword>
<organism evidence="5 6">
    <name type="scientific">Mycena indigotica</name>
    <dbReference type="NCBI Taxonomy" id="2126181"/>
    <lineage>
        <taxon>Eukaryota</taxon>
        <taxon>Fungi</taxon>
        <taxon>Dikarya</taxon>
        <taxon>Basidiomycota</taxon>
        <taxon>Agaricomycotina</taxon>
        <taxon>Agaricomycetes</taxon>
        <taxon>Agaricomycetidae</taxon>
        <taxon>Agaricales</taxon>
        <taxon>Marasmiineae</taxon>
        <taxon>Mycenaceae</taxon>
        <taxon>Mycena</taxon>
    </lineage>
</organism>
<protein>
    <submittedName>
        <fullName evidence="5">VWFA domain-containing protein</fullName>
    </submittedName>
</protein>